<dbReference type="EMBL" id="GBXM01046715">
    <property type="protein sequence ID" value="JAH61862.1"/>
    <property type="molecule type" value="Transcribed_RNA"/>
</dbReference>
<reference evidence="1" key="1">
    <citation type="submission" date="2014-11" db="EMBL/GenBank/DDBJ databases">
        <authorList>
            <person name="Amaro Gonzalez C."/>
        </authorList>
    </citation>
    <scope>NUCLEOTIDE SEQUENCE</scope>
</reference>
<proteinExistence type="predicted"/>
<dbReference type="AlphaFoldDB" id="A0A0E9U813"/>
<sequence length="69" mass="8172">MTIHHLKEEKKNYFNLAGNCGKWWLSFVVLPRMHFWTFLHPLSTVATLHAFRVFRTEWDAKAALILSLT</sequence>
<reference evidence="1" key="2">
    <citation type="journal article" date="2015" name="Fish Shellfish Immunol.">
        <title>Early steps in the European eel (Anguilla anguilla)-Vibrio vulnificus interaction in the gills: Role of the RtxA13 toxin.</title>
        <authorList>
            <person name="Callol A."/>
            <person name="Pajuelo D."/>
            <person name="Ebbesson L."/>
            <person name="Teles M."/>
            <person name="MacKenzie S."/>
            <person name="Amaro C."/>
        </authorList>
    </citation>
    <scope>NUCLEOTIDE SEQUENCE</scope>
</reference>
<evidence type="ECO:0000313" key="1">
    <source>
        <dbReference type="EMBL" id="JAH61862.1"/>
    </source>
</evidence>
<organism evidence="1">
    <name type="scientific">Anguilla anguilla</name>
    <name type="common">European freshwater eel</name>
    <name type="synonym">Muraena anguilla</name>
    <dbReference type="NCBI Taxonomy" id="7936"/>
    <lineage>
        <taxon>Eukaryota</taxon>
        <taxon>Metazoa</taxon>
        <taxon>Chordata</taxon>
        <taxon>Craniata</taxon>
        <taxon>Vertebrata</taxon>
        <taxon>Euteleostomi</taxon>
        <taxon>Actinopterygii</taxon>
        <taxon>Neopterygii</taxon>
        <taxon>Teleostei</taxon>
        <taxon>Anguilliformes</taxon>
        <taxon>Anguillidae</taxon>
        <taxon>Anguilla</taxon>
    </lineage>
</organism>
<name>A0A0E9U813_ANGAN</name>
<accession>A0A0E9U813</accession>
<protein>
    <submittedName>
        <fullName evidence="1">Uncharacterized protein</fullName>
    </submittedName>
</protein>